<dbReference type="GO" id="GO:0000976">
    <property type="term" value="F:transcription cis-regulatory region binding"/>
    <property type="evidence" value="ECO:0007669"/>
    <property type="project" value="InterPro"/>
</dbReference>
<sequence length="661" mass="73863">MKETNLTNRVEIIDVTPKESEISTEVKNHIVCDIEGCNKTFTSGGSYLFHKNKSHPEPKQSTVPVKPVKNSNVVYRYRYFCPLVDCRHHSTKHFTKLKYLKQHYGKVHGDKKYKCSMCQKGFAFERDLNRHKETCGQVFECVSCKCPYTTPEAVLTHCRRHGHEPPSSAKSSRRGNKHLEKSRIKENSSSPVPMNPCLIVINQSSQPVVTPSPSPQHPRILPKPTYSSATIVRGLPSATNNLQSLCIGLPQVGISAKSSKLINDQDQANRINKDDLTRDQSPVCSVAEIQTDIYGIETLTSLNSVSLASTGTQADPPQKLSSTGMQTSMSFLPKKTTCSIAGTQTSTENILDRAIKTAKIPTSTQIRKAFKKKTCEVQTNTTFCNKRRKRKIWKKMSHVGCGPDPVISELVLDINNSTQTNLSFFHQQTNLLQNIETQTPYQSIPSSSRYLELLPDYHVPCKKRLLEQNLDLLADATLTNFMPMNNTTMTPRRPTLGDPSLGSTFSTSMDSESQTVTSASDLDHLLQSDTQNNPLSTVIDIQTQTVEEELLNFLMNNMETQTTDDLFPEVGLSDIETQTLATGLTYPGEINVGNRPQSDRMMSSTSTGSDRVLLFEPLVTTETQTNVNQHDLTDMETQTTFNTIDFFTNLTDSHTQTTLFM</sequence>
<proteinExistence type="predicted"/>
<dbReference type="GO" id="GO:0000981">
    <property type="term" value="F:DNA-binding transcription factor activity, RNA polymerase II-specific"/>
    <property type="evidence" value="ECO:0007669"/>
    <property type="project" value="TreeGrafter"/>
</dbReference>
<dbReference type="InterPro" id="IPR055303">
    <property type="entry name" value="ATMIN"/>
</dbReference>
<dbReference type="CTD" id="20248099"/>
<dbReference type="GO" id="GO:0045944">
    <property type="term" value="P:positive regulation of transcription by RNA polymerase II"/>
    <property type="evidence" value="ECO:0007669"/>
    <property type="project" value="InterPro"/>
</dbReference>
<dbReference type="OrthoDB" id="6354171at2759"/>
<dbReference type="InterPro" id="IPR013087">
    <property type="entry name" value="Znf_C2H2_type"/>
</dbReference>
<dbReference type="AlphaFoldDB" id="V4B2M6"/>
<feature type="compositionally biased region" description="Basic and acidic residues" evidence="2">
    <location>
        <begin position="177"/>
        <end position="186"/>
    </location>
</feature>
<dbReference type="GO" id="GO:0005634">
    <property type="term" value="C:nucleus"/>
    <property type="evidence" value="ECO:0007669"/>
    <property type="project" value="TreeGrafter"/>
</dbReference>
<reference evidence="4 5" key="1">
    <citation type="journal article" date="2013" name="Nature">
        <title>Insights into bilaterian evolution from three spiralian genomes.</title>
        <authorList>
            <person name="Simakov O."/>
            <person name="Marletaz F."/>
            <person name="Cho S.J."/>
            <person name="Edsinger-Gonzales E."/>
            <person name="Havlak P."/>
            <person name="Hellsten U."/>
            <person name="Kuo D.H."/>
            <person name="Larsson T."/>
            <person name="Lv J."/>
            <person name="Arendt D."/>
            <person name="Savage R."/>
            <person name="Osoegawa K."/>
            <person name="de Jong P."/>
            <person name="Grimwood J."/>
            <person name="Chapman J.A."/>
            <person name="Shapiro H."/>
            <person name="Aerts A."/>
            <person name="Otillar R.P."/>
            <person name="Terry A.Y."/>
            <person name="Boore J.L."/>
            <person name="Grigoriev I.V."/>
            <person name="Lindberg D.R."/>
            <person name="Seaver E.C."/>
            <person name="Weisblat D.A."/>
            <person name="Putnam N.H."/>
            <person name="Rokhsar D.S."/>
        </authorList>
    </citation>
    <scope>NUCLEOTIDE SEQUENCE [LARGE SCALE GENOMIC DNA]</scope>
</reference>
<keyword evidence="1" id="KW-0862">Zinc</keyword>
<dbReference type="GO" id="GO:0008270">
    <property type="term" value="F:zinc ion binding"/>
    <property type="evidence" value="ECO:0007669"/>
    <property type="project" value="UniProtKB-KW"/>
</dbReference>
<dbReference type="Gene3D" id="3.30.160.60">
    <property type="entry name" value="Classic Zinc Finger"/>
    <property type="match status" value="1"/>
</dbReference>
<name>V4B2M6_LOTGI</name>
<dbReference type="PROSITE" id="PS00028">
    <property type="entry name" value="ZINC_FINGER_C2H2_1"/>
    <property type="match status" value="2"/>
</dbReference>
<accession>V4B2M6</accession>
<dbReference type="SUPFAM" id="SSF57667">
    <property type="entry name" value="beta-beta-alpha zinc fingers"/>
    <property type="match status" value="1"/>
</dbReference>
<feature type="domain" description="C2H2-type" evidence="3">
    <location>
        <begin position="139"/>
        <end position="166"/>
    </location>
</feature>
<evidence type="ECO:0000259" key="3">
    <source>
        <dbReference type="PROSITE" id="PS50157"/>
    </source>
</evidence>
<feature type="domain" description="C2H2-type" evidence="3">
    <location>
        <begin position="30"/>
        <end position="60"/>
    </location>
</feature>
<dbReference type="PANTHER" id="PTHR46664">
    <property type="entry name" value="ATM INTERACTOR"/>
    <property type="match status" value="1"/>
</dbReference>
<dbReference type="OMA" id="KQHYQQV"/>
<dbReference type="PANTHER" id="PTHR46664:SF1">
    <property type="entry name" value="ATM INTERACTOR"/>
    <property type="match status" value="1"/>
</dbReference>
<dbReference type="GeneID" id="20248099"/>
<evidence type="ECO:0000313" key="5">
    <source>
        <dbReference type="Proteomes" id="UP000030746"/>
    </source>
</evidence>
<evidence type="ECO:0000256" key="2">
    <source>
        <dbReference type="SAM" id="MobiDB-lite"/>
    </source>
</evidence>
<feature type="domain" description="C2H2-type" evidence="3">
    <location>
        <begin position="113"/>
        <end position="134"/>
    </location>
</feature>
<evidence type="ECO:0000313" key="4">
    <source>
        <dbReference type="EMBL" id="ESO82739.1"/>
    </source>
</evidence>
<keyword evidence="1" id="KW-0863">Zinc-finger</keyword>
<gene>
    <name evidence="4" type="ORF">LOTGIDRAFT_229774</name>
</gene>
<dbReference type="SMART" id="SM00355">
    <property type="entry name" value="ZnF_C2H2"/>
    <property type="match status" value="4"/>
</dbReference>
<dbReference type="EMBL" id="KB203854">
    <property type="protein sequence ID" value="ESO82739.1"/>
    <property type="molecule type" value="Genomic_DNA"/>
</dbReference>
<dbReference type="InterPro" id="IPR036236">
    <property type="entry name" value="Znf_C2H2_sf"/>
</dbReference>
<keyword evidence="1" id="KW-0479">Metal-binding</keyword>
<protein>
    <recommendedName>
        <fullName evidence="3">C2H2-type domain-containing protein</fullName>
    </recommendedName>
</protein>
<dbReference type="PROSITE" id="PS50157">
    <property type="entry name" value="ZINC_FINGER_C2H2_2"/>
    <property type="match status" value="3"/>
</dbReference>
<dbReference type="HOGENOM" id="CLU_500909_0_0_1"/>
<dbReference type="STRING" id="225164.V4B2M6"/>
<dbReference type="Proteomes" id="UP000030746">
    <property type="component" value="Unassembled WGS sequence"/>
</dbReference>
<dbReference type="KEGG" id="lgi:LOTGIDRAFT_229774"/>
<keyword evidence="5" id="KW-1185">Reference proteome</keyword>
<feature type="region of interest" description="Disordered" evidence="2">
    <location>
        <begin position="159"/>
        <end position="192"/>
    </location>
</feature>
<dbReference type="RefSeq" id="XP_009066532.1">
    <property type="nucleotide sequence ID" value="XM_009068284.1"/>
</dbReference>
<organism evidence="4 5">
    <name type="scientific">Lottia gigantea</name>
    <name type="common">Giant owl limpet</name>
    <dbReference type="NCBI Taxonomy" id="225164"/>
    <lineage>
        <taxon>Eukaryota</taxon>
        <taxon>Metazoa</taxon>
        <taxon>Spiralia</taxon>
        <taxon>Lophotrochozoa</taxon>
        <taxon>Mollusca</taxon>
        <taxon>Gastropoda</taxon>
        <taxon>Patellogastropoda</taxon>
        <taxon>Lottioidea</taxon>
        <taxon>Lottiidae</taxon>
        <taxon>Lottia</taxon>
    </lineage>
</organism>
<evidence type="ECO:0000256" key="1">
    <source>
        <dbReference type="PROSITE-ProRule" id="PRU00042"/>
    </source>
</evidence>